<dbReference type="EMBL" id="JBBHJZ010000001">
    <property type="protein sequence ID" value="MEJ5976668.1"/>
    <property type="molecule type" value="Genomic_DNA"/>
</dbReference>
<evidence type="ECO:0000313" key="2">
    <source>
        <dbReference type="Proteomes" id="UP001361239"/>
    </source>
</evidence>
<evidence type="ECO:0000313" key="1">
    <source>
        <dbReference type="EMBL" id="MEJ5976668.1"/>
    </source>
</evidence>
<dbReference type="InterPro" id="IPR036909">
    <property type="entry name" value="Cyt_c-like_dom_sf"/>
</dbReference>
<reference evidence="1 2" key="1">
    <citation type="submission" date="2024-03" db="EMBL/GenBank/DDBJ databases">
        <authorList>
            <person name="Jo J.-H."/>
        </authorList>
    </citation>
    <scope>NUCLEOTIDE SEQUENCE [LARGE SCALE GENOMIC DNA]</scope>
    <source>
        <strain evidence="1 2">PS1R-30</strain>
    </source>
</reference>
<comment type="caution">
    <text evidence="1">The sequence shown here is derived from an EMBL/GenBank/DDBJ whole genome shotgun (WGS) entry which is preliminary data.</text>
</comment>
<organism evidence="1 2">
    <name type="scientific">Novosphingobium anseongense</name>
    <dbReference type="NCBI Taxonomy" id="3133436"/>
    <lineage>
        <taxon>Bacteria</taxon>
        <taxon>Pseudomonadati</taxon>
        <taxon>Pseudomonadota</taxon>
        <taxon>Alphaproteobacteria</taxon>
        <taxon>Sphingomonadales</taxon>
        <taxon>Sphingomonadaceae</taxon>
        <taxon>Novosphingobium</taxon>
    </lineage>
</organism>
<accession>A0ABU8RUM8</accession>
<keyword evidence="2" id="KW-1185">Reference proteome</keyword>
<protein>
    <recommendedName>
        <fullName evidence="3">Cytochrome c domain-containing protein</fullName>
    </recommendedName>
</protein>
<dbReference type="SUPFAM" id="SSF46626">
    <property type="entry name" value="Cytochrome c"/>
    <property type="match status" value="1"/>
</dbReference>
<proteinExistence type="predicted"/>
<dbReference type="Gene3D" id="1.10.760.10">
    <property type="entry name" value="Cytochrome c-like domain"/>
    <property type="match status" value="1"/>
</dbReference>
<evidence type="ECO:0008006" key="3">
    <source>
        <dbReference type="Google" id="ProtNLM"/>
    </source>
</evidence>
<dbReference type="Proteomes" id="UP001361239">
    <property type="component" value="Unassembled WGS sequence"/>
</dbReference>
<gene>
    <name evidence="1" type="ORF">WG901_08485</name>
</gene>
<sequence length="94" mass="10124">MVRSTRHSLARKPDVSRGLATRRAAIDGTLGEARPDLTHIGQRAALAGSLSSDPGSLTAWIMHPQKLRPGSGMPDQGIDVREARDVAAYFYAQN</sequence>
<name>A0ABU8RUM8_9SPHN</name>
<dbReference type="RefSeq" id="WP_339586571.1">
    <property type="nucleotide sequence ID" value="NZ_JBBHJZ010000001.1"/>
</dbReference>